<dbReference type="RefSeq" id="WP_092062492.1">
    <property type="nucleotide sequence ID" value="NZ_FNIN01000001.1"/>
</dbReference>
<dbReference type="SMART" id="SM00028">
    <property type="entry name" value="TPR"/>
    <property type="match status" value="5"/>
</dbReference>
<dbReference type="InterPro" id="IPR011990">
    <property type="entry name" value="TPR-like_helical_dom_sf"/>
</dbReference>
<dbReference type="Gene3D" id="1.25.40.10">
    <property type="entry name" value="Tetratricopeptide repeat domain"/>
    <property type="match status" value="3"/>
</dbReference>
<dbReference type="OrthoDB" id="5469194at2"/>
<dbReference type="Pfam" id="PF13181">
    <property type="entry name" value="TPR_8"/>
    <property type="match status" value="2"/>
</dbReference>
<evidence type="ECO:0000313" key="2">
    <source>
        <dbReference type="EMBL" id="SDN31400.1"/>
    </source>
</evidence>
<organism evidence="2 3">
    <name type="scientific">Desulfonauticus submarinus</name>
    <dbReference type="NCBI Taxonomy" id="206665"/>
    <lineage>
        <taxon>Bacteria</taxon>
        <taxon>Pseudomonadati</taxon>
        <taxon>Thermodesulfobacteriota</taxon>
        <taxon>Desulfovibrionia</taxon>
        <taxon>Desulfovibrionales</taxon>
        <taxon>Desulfonauticaceae</taxon>
        <taxon>Desulfonauticus</taxon>
    </lineage>
</organism>
<dbReference type="PANTHER" id="PTHR12558">
    <property type="entry name" value="CELL DIVISION CYCLE 16,23,27"/>
    <property type="match status" value="1"/>
</dbReference>
<dbReference type="PROSITE" id="PS50293">
    <property type="entry name" value="TPR_REGION"/>
    <property type="match status" value="1"/>
</dbReference>
<proteinExistence type="predicted"/>
<dbReference type="Gene3D" id="3.40.50.2300">
    <property type="match status" value="1"/>
</dbReference>
<evidence type="ECO:0000256" key="1">
    <source>
        <dbReference type="PROSITE-ProRule" id="PRU00339"/>
    </source>
</evidence>
<dbReference type="Proteomes" id="UP000199602">
    <property type="component" value="Unassembled WGS sequence"/>
</dbReference>
<dbReference type="PROSITE" id="PS50005">
    <property type="entry name" value="TPR"/>
    <property type="match status" value="1"/>
</dbReference>
<sequence length="442" mass="51281">MINKYDKEVIDFILNKNGYFIIVSKDNLFEKTFLAMLKTLALKDTCFCICSENNLISKIKDIINQNLKPIIFIELFSQSEINIVKISDLKSYFGNKIKIICLSNEIDRDRVAQILESGADNLIIKPISINSLVQKISSTIKPNNITKKVDLCRYFIEKKDFVQAEKIVKDILTIKPDSAIAYILKGDILRHKKEFEKAEEYYLKASLRSKLYLEPLKKLAELYAEIGDLEKKLNYLKKLDRLSPLNFKRKIDIGETYIKLDQIEEGKNYIDEAIKQVKKLSKELLASTLMDIAMRIKDKTPDLSTQYMKQAIDTKEDFLHPNDLWMFNELGILLRKKGKWEDAIKYYKKALTIAPNDSHLHYNIALAYLEANKPYKALEFAEKALSFDAELPLKGANIAYNLAFIYFRAHKIVEAQKFISLCLKQEPQHVQARKLLKRISQN</sequence>
<dbReference type="InterPro" id="IPR019734">
    <property type="entry name" value="TPR_rpt"/>
</dbReference>
<dbReference type="PANTHER" id="PTHR12558:SF13">
    <property type="entry name" value="CELL DIVISION CYCLE PROTEIN 27 HOMOLOG"/>
    <property type="match status" value="1"/>
</dbReference>
<feature type="repeat" description="TPR" evidence="1">
    <location>
        <begin position="324"/>
        <end position="357"/>
    </location>
</feature>
<dbReference type="Pfam" id="PF13424">
    <property type="entry name" value="TPR_12"/>
    <property type="match status" value="1"/>
</dbReference>
<dbReference type="SUPFAM" id="SSF52172">
    <property type="entry name" value="CheY-like"/>
    <property type="match status" value="1"/>
</dbReference>
<gene>
    <name evidence="2" type="ORF">SAMN04488516_101368</name>
</gene>
<reference evidence="2 3" key="1">
    <citation type="submission" date="2016-10" db="EMBL/GenBank/DDBJ databases">
        <authorList>
            <person name="de Groot N.N."/>
        </authorList>
    </citation>
    <scope>NUCLEOTIDE SEQUENCE [LARGE SCALE GENOMIC DNA]</scope>
    <source>
        <strain evidence="2 3">DSM 15269</strain>
    </source>
</reference>
<dbReference type="AlphaFoldDB" id="A0A1H0ACW6"/>
<dbReference type="EMBL" id="FNIN01000001">
    <property type="protein sequence ID" value="SDN31400.1"/>
    <property type="molecule type" value="Genomic_DNA"/>
</dbReference>
<accession>A0A1H0ACW6</accession>
<protein>
    <submittedName>
        <fullName evidence="2">Tfp pilus assembly protein PilF</fullName>
    </submittedName>
</protein>
<name>A0A1H0ACW6_9BACT</name>
<keyword evidence="3" id="KW-1185">Reference proteome</keyword>
<dbReference type="SUPFAM" id="SSF48452">
    <property type="entry name" value="TPR-like"/>
    <property type="match status" value="1"/>
</dbReference>
<evidence type="ECO:0000313" key="3">
    <source>
        <dbReference type="Proteomes" id="UP000199602"/>
    </source>
</evidence>
<dbReference type="InterPro" id="IPR011006">
    <property type="entry name" value="CheY-like_superfamily"/>
</dbReference>
<dbReference type="STRING" id="206665.SAMN04488516_101368"/>
<keyword evidence="1" id="KW-0802">TPR repeat</keyword>